<evidence type="ECO:0000256" key="1">
    <source>
        <dbReference type="SAM" id="MobiDB-lite"/>
    </source>
</evidence>
<feature type="non-terminal residue" evidence="2">
    <location>
        <position position="1"/>
    </location>
</feature>
<accession>A0A6J4K7F7</accession>
<protein>
    <submittedName>
        <fullName evidence="2">Uncharacterized protein</fullName>
    </submittedName>
</protein>
<evidence type="ECO:0000313" key="2">
    <source>
        <dbReference type="EMBL" id="CAA9297712.1"/>
    </source>
</evidence>
<organism evidence="2">
    <name type="scientific">uncultured Gemmatimonadota bacterium</name>
    <dbReference type="NCBI Taxonomy" id="203437"/>
    <lineage>
        <taxon>Bacteria</taxon>
        <taxon>Pseudomonadati</taxon>
        <taxon>Gemmatimonadota</taxon>
        <taxon>environmental samples</taxon>
    </lineage>
</organism>
<gene>
    <name evidence="2" type="ORF">AVDCRST_MAG68-119</name>
</gene>
<feature type="compositionally biased region" description="Basic residues" evidence="1">
    <location>
        <begin position="9"/>
        <end position="22"/>
    </location>
</feature>
<reference evidence="2" key="1">
    <citation type="submission" date="2020-02" db="EMBL/GenBank/DDBJ databases">
        <authorList>
            <person name="Meier V. D."/>
        </authorList>
    </citation>
    <scope>NUCLEOTIDE SEQUENCE</scope>
    <source>
        <strain evidence="2">AVDCRST_MAG68</strain>
    </source>
</reference>
<feature type="region of interest" description="Disordered" evidence="1">
    <location>
        <begin position="101"/>
        <end position="131"/>
    </location>
</feature>
<dbReference type="AlphaFoldDB" id="A0A6J4K7F7"/>
<proteinExistence type="predicted"/>
<sequence>SPAPPRRAAPGRRRGGARHAARTPHGGGVRQERLRLQRPLAPRTPADGGRAGPQGRAHRPGHGRGAHPRAPALLRRARLHRPGALRPLALHARRVRLRGHARVLRGGRGGRDPLRVQRPGRASGAGRGAEL</sequence>
<feature type="compositionally biased region" description="Basic residues" evidence="1">
    <location>
        <begin position="56"/>
        <end position="67"/>
    </location>
</feature>
<name>A0A6J4K7F7_9BACT</name>
<feature type="region of interest" description="Disordered" evidence="1">
    <location>
        <begin position="1"/>
        <end position="69"/>
    </location>
</feature>
<dbReference type="EMBL" id="CADCTW010000013">
    <property type="protein sequence ID" value="CAA9297712.1"/>
    <property type="molecule type" value="Genomic_DNA"/>
</dbReference>
<feature type="non-terminal residue" evidence="2">
    <location>
        <position position="131"/>
    </location>
</feature>